<reference evidence="6 7" key="1">
    <citation type="submission" date="2012-08" db="EMBL/GenBank/DDBJ databases">
        <title>Whole genome shotgun sequence of Austwickia chelonae NBRC 105200.</title>
        <authorList>
            <person name="Yoshida I."/>
            <person name="Hosoyama A."/>
            <person name="Tsuchikane K."/>
            <person name="Katsumata H."/>
            <person name="Ando Y."/>
            <person name="Ohji S."/>
            <person name="Hamada M."/>
            <person name="Tamura T."/>
            <person name="Yamazoe A."/>
            <person name="Yamazaki S."/>
            <person name="Fujita N."/>
        </authorList>
    </citation>
    <scope>NUCLEOTIDE SEQUENCE [LARGE SCALE GENOMIC DNA]</scope>
    <source>
        <strain evidence="6 7">NBRC 105200</strain>
    </source>
</reference>
<dbReference type="InterPro" id="IPR008971">
    <property type="entry name" value="HSP40/DnaJ_pept-bd"/>
</dbReference>
<dbReference type="Proteomes" id="UP000008495">
    <property type="component" value="Unassembled WGS sequence"/>
</dbReference>
<gene>
    <name evidence="6" type="primary">dnaJ</name>
    <name evidence="6" type="ORF">AUCHE_17_01380</name>
</gene>
<dbReference type="PANTHER" id="PTHR43096:SF54">
    <property type="entry name" value="CHAPERONE PROTEIN DNAJ 1"/>
    <property type="match status" value="1"/>
</dbReference>
<dbReference type="STRING" id="100225.SAMN05421595_0139"/>
<dbReference type="AlphaFoldDB" id="K6VQ97"/>
<evidence type="ECO:0000256" key="4">
    <source>
        <dbReference type="SAM" id="MobiDB-lite"/>
    </source>
</evidence>
<dbReference type="PROSITE" id="PS50076">
    <property type="entry name" value="DNAJ_2"/>
    <property type="match status" value="1"/>
</dbReference>
<dbReference type="Gene3D" id="1.10.287.110">
    <property type="entry name" value="DnaJ domain"/>
    <property type="match status" value="1"/>
</dbReference>
<dbReference type="SUPFAM" id="SSF46565">
    <property type="entry name" value="Chaperone J-domain"/>
    <property type="match status" value="1"/>
</dbReference>
<dbReference type="GO" id="GO:0051082">
    <property type="term" value="F:unfolded protein binding"/>
    <property type="evidence" value="ECO:0007669"/>
    <property type="project" value="InterPro"/>
</dbReference>
<dbReference type="Pfam" id="PF00226">
    <property type="entry name" value="DnaJ"/>
    <property type="match status" value="1"/>
</dbReference>
<dbReference type="CDD" id="cd10747">
    <property type="entry name" value="DnaJ_C"/>
    <property type="match status" value="1"/>
</dbReference>
<dbReference type="Gene3D" id="2.60.260.20">
    <property type="entry name" value="Urease metallochaperone UreE, N-terminal domain"/>
    <property type="match status" value="2"/>
</dbReference>
<evidence type="ECO:0000313" key="7">
    <source>
        <dbReference type="Proteomes" id="UP000008495"/>
    </source>
</evidence>
<dbReference type="Pfam" id="PF01556">
    <property type="entry name" value="DnaJ_C"/>
    <property type="match status" value="1"/>
</dbReference>
<keyword evidence="7" id="KW-1185">Reference proteome</keyword>
<keyword evidence="3" id="KW-0143">Chaperone</keyword>
<dbReference type="InterPro" id="IPR036869">
    <property type="entry name" value="J_dom_sf"/>
</dbReference>
<evidence type="ECO:0000256" key="2">
    <source>
        <dbReference type="ARBA" id="ARBA00023016"/>
    </source>
</evidence>
<organism evidence="6 7">
    <name type="scientific">Austwickia chelonae NBRC 105200</name>
    <dbReference type="NCBI Taxonomy" id="1184607"/>
    <lineage>
        <taxon>Bacteria</taxon>
        <taxon>Bacillati</taxon>
        <taxon>Actinomycetota</taxon>
        <taxon>Actinomycetes</taxon>
        <taxon>Micrococcales</taxon>
        <taxon>Dermatophilaceae</taxon>
        <taxon>Austwickia</taxon>
    </lineage>
</organism>
<dbReference type="RefSeq" id="WP_006503681.1">
    <property type="nucleotide sequence ID" value="NZ_BAGZ01000017.1"/>
</dbReference>
<dbReference type="GO" id="GO:0006260">
    <property type="term" value="P:DNA replication"/>
    <property type="evidence" value="ECO:0007669"/>
    <property type="project" value="UniProtKB-KW"/>
</dbReference>
<dbReference type="GO" id="GO:0042026">
    <property type="term" value="P:protein refolding"/>
    <property type="evidence" value="ECO:0007669"/>
    <property type="project" value="TreeGrafter"/>
</dbReference>
<proteinExistence type="predicted"/>
<dbReference type="eggNOG" id="COG0484">
    <property type="taxonomic scope" value="Bacteria"/>
</dbReference>
<dbReference type="PANTHER" id="PTHR43096">
    <property type="entry name" value="DNAJ HOMOLOG 1, MITOCHONDRIAL-RELATED"/>
    <property type="match status" value="1"/>
</dbReference>
<protein>
    <submittedName>
        <fullName evidence="6">Chaperone protein DnaJ</fullName>
    </submittedName>
</protein>
<accession>K6VQ97</accession>
<comment type="caution">
    <text evidence="6">The sequence shown here is derived from an EMBL/GenBank/DDBJ whole genome shotgun (WGS) entry which is preliminary data.</text>
</comment>
<dbReference type="SUPFAM" id="SSF49493">
    <property type="entry name" value="HSP40/DnaJ peptide-binding domain"/>
    <property type="match status" value="2"/>
</dbReference>
<evidence type="ECO:0000313" key="6">
    <source>
        <dbReference type="EMBL" id="GAB78924.1"/>
    </source>
</evidence>
<dbReference type="PRINTS" id="PR00625">
    <property type="entry name" value="JDOMAIN"/>
</dbReference>
<name>K6VQ97_9MICO</name>
<dbReference type="EMBL" id="BAGZ01000017">
    <property type="protein sequence ID" value="GAB78924.1"/>
    <property type="molecule type" value="Genomic_DNA"/>
</dbReference>
<dbReference type="GO" id="GO:0005737">
    <property type="term" value="C:cytoplasm"/>
    <property type="evidence" value="ECO:0007669"/>
    <property type="project" value="TreeGrafter"/>
</dbReference>
<evidence type="ECO:0000259" key="5">
    <source>
        <dbReference type="PROSITE" id="PS50076"/>
    </source>
</evidence>
<dbReference type="SMART" id="SM00271">
    <property type="entry name" value="DnaJ"/>
    <property type="match status" value="1"/>
</dbReference>
<dbReference type="OrthoDB" id="9779889at2"/>
<keyword evidence="2" id="KW-0346">Stress response</keyword>
<sequence length="358" mass="37569">MASQDWFEKDFYSILGVSADADAAEIKKRYRKLARDLHPDANPGDTTAEQRFKEIGEAYAVLSDAEQRKQYDAVRAMSRGGARFTAGSTGGPGNGTGGFEDVFSQFFGGGGQQGQQGRFTRGPGGFGGTTSHDAPDLEDLLSMFGAAGGHGFPGGSPGGAGGFAGAGTRRNARKGRDVHATATLTFRQAVAGDTVIVNGVGGRSITARIPAGVHDGATIRLRGKGEPPMGVSVEPGDLLLKITVKEHDVFTRDGDNLLVDLPVTFAEAALGATVPVPTLDSGTVKVRITPGTPSGRVLRVKGRGVHRKDGTSGDLLAKIQVIVPQRLSDEAREAVETLQRIDAGYDPREELTRKSRAD</sequence>
<dbReference type="FunFam" id="2.60.260.20:FF:000013">
    <property type="entry name" value="DnaJ subfamily B member 11"/>
    <property type="match status" value="1"/>
</dbReference>
<dbReference type="InterPro" id="IPR002939">
    <property type="entry name" value="DnaJ_C"/>
</dbReference>
<dbReference type="InterPro" id="IPR001623">
    <property type="entry name" value="DnaJ_domain"/>
</dbReference>
<dbReference type="CDD" id="cd06257">
    <property type="entry name" value="DnaJ"/>
    <property type="match status" value="1"/>
</dbReference>
<evidence type="ECO:0000256" key="3">
    <source>
        <dbReference type="ARBA" id="ARBA00023186"/>
    </source>
</evidence>
<evidence type="ECO:0000256" key="1">
    <source>
        <dbReference type="ARBA" id="ARBA00022705"/>
    </source>
</evidence>
<keyword evidence="1" id="KW-0235">DNA replication</keyword>
<dbReference type="InterPro" id="IPR018253">
    <property type="entry name" value="DnaJ_domain_CS"/>
</dbReference>
<dbReference type="PROSITE" id="PS00636">
    <property type="entry name" value="DNAJ_1"/>
    <property type="match status" value="1"/>
</dbReference>
<feature type="domain" description="J" evidence="5">
    <location>
        <begin position="10"/>
        <end position="75"/>
    </location>
</feature>
<feature type="region of interest" description="Disordered" evidence="4">
    <location>
        <begin position="110"/>
        <end position="132"/>
    </location>
</feature>